<organism evidence="2 3">
    <name type="scientific">Argiope bruennichi</name>
    <name type="common">Wasp spider</name>
    <name type="synonym">Aranea bruennichi</name>
    <dbReference type="NCBI Taxonomy" id="94029"/>
    <lineage>
        <taxon>Eukaryota</taxon>
        <taxon>Metazoa</taxon>
        <taxon>Ecdysozoa</taxon>
        <taxon>Arthropoda</taxon>
        <taxon>Chelicerata</taxon>
        <taxon>Arachnida</taxon>
        <taxon>Araneae</taxon>
        <taxon>Araneomorphae</taxon>
        <taxon>Entelegynae</taxon>
        <taxon>Araneoidea</taxon>
        <taxon>Araneidae</taxon>
        <taxon>Argiope</taxon>
    </lineage>
</organism>
<evidence type="ECO:0000313" key="3">
    <source>
        <dbReference type="Proteomes" id="UP000807504"/>
    </source>
</evidence>
<sequence length="131" mass="14150">MQFLLRGGMALNVPGDYCDACPRLFSSVFAPFVMVLSFFMQFVLRSGMAGNVPDGFGAALSGIIRVIAVFSLLCVLDYSFRFLTRLSGCMAFGSARPGVILVVAYFNGGVSEGYCSFLWRSKQKGRGLGSL</sequence>
<dbReference type="Proteomes" id="UP000807504">
    <property type="component" value="Unassembled WGS sequence"/>
</dbReference>
<accession>A0A8T0ERE4</accession>
<evidence type="ECO:0000256" key="1">
    <source>
        <dbReference type="SAM" id="Phobius"/>
    </source>
</evidence>
<reference evidence="2" key="1">
    <citation type="journal article" date="2020" name="bioRxiv">
        <title>Chromosome-level reference genome of the European wasp spider Argiope bruennichi: a resource for studies on range expansion and evolutionary adaptation.</title>
        <authorList>
            <person name="Sheffer M.M."/>
            <person name="Hoppe A."/>
            <person name="Krehenwinkel H."/>
            <person name="Uhl G."/>
            <person name="Kuss A.W."/>
            <person name="Jensen L."/>
            <person name="Jensen C."/>
            <person name="Gillespie R.G."/>
            <person name="Hoff K.J."/>
            <person name="Prost S."/>
        </authorList>
    </citation>
    <scope>NUCLEOTIDE SEQUENCE</scope>
</reference>
<proteinExistence type="predicted"/>
<feature type="transmembrane region" description="Helical" evidence="1">
    <location>
        <begin position="24"/>
        <end position="44"/>
    </location>
</feature>
<keyword evidence="1" id="KW-0812">Transmembrane</keyword>
<gene>
    <name evidence="2" type="ORF">HNY73_013879</name>
</gene>
<feature type="transmembrane region" description="Helical" evidence="1">
    <location>
        <begin position="56"/>
        <end position="78"/>
    </location>
</feature>
<keyword evidence="3" id="KW-1185">Reference proteome</keyword>
<dbReference type="EMBL" id="JABXBU010002072">
    <property type="protein sequence ID" value="KAF8776945.1"/>
    <property type="molecule type" value="Genomic_DNA"/>
</dbReference>
<protein>
    <submittedName>
        <fullName evidence="2">Uncharacterized protein</fullName>
    </submittedName>
</protein>
<keyword evidence="1" id="KW-0472">Membrane</keyword>
<evidence type="ECO:0000313" key="2">
    <source>
        <dbReference type="EMBL" id="KAF8776945.1"/>
    </source>
</evidence>
<dbReference type="AlphaFoldDB" id="A0A8T0ERE4"/>
<comment type="caution">
    <text evidence="2">The sequence shown here is derived from an EMBL/GenBank/DDBJ whole genome shotgun (WGS) entry which is preliminary data.</text>
</comment>
<keyword evidence="1" id="KW-1133">Transmembrane helix</keyword>
<reference evidence="2" key="2">
    <citation type="submission" date="2020-06" db="EMBL/GenBank/DDBJ databases">
        <authorList>
            <person name="Sheffer M."/>
        </authorList>
    </citation>
    <scope>NUCLEOTIDE SEQUENCE</scope>
</reference>
<name>A0A8T0ERE4_ARGBR</name>